<organism evidence="1">
    <name type="scientific">marine metagenome</name>
    <dbReference type="NCBI Taxonomy" id="408172"/>
    <lineage>
        <taxon>unclassified sequences</taxon>
        <taxon>metagenomes</taxon>
        <taxon>ecological metagenomes</taxon>
    </lineage>
</organism>
<dbReference type="EMBL" id="UINC01148077">
    <property type="protein sequence ID" value="SVD39752.1"/>
    <property type="molecule type" value="Genomic_DNA"/>
</dbReference>
<feature type="non-terminal residue" evidence="1">
    <location>
        <position position="43"/>
    </location>
</feature>
<sequence>MKELNPILPNRPSKTRMVFHKLVIFPLLFRVNGTKFRDISAWE</sequence>
<proteinExistence type="predicted"/>
<reference evidence="1" key="1">
    <citation type="submission" date="2018-05" db="EMBL/GenBank/DDBJ databases">
        <authorList>
            <person name="Lanie J.A."/>
            <person name="Ng W.-L."/>
            <person name="Kazmierczak K.M."/>
            <person name="Andrzejewski T.M."/>
            <person name="Davidsen T.M."/>
            <person name="Wayne K.J."/>
            <person name="Tettelin H."/>
            <person name="Glass J.I."/>
            <person name="Rusch D."/>
            <person name="Podicherti R."/>
            <person name="Tsui H.-C.T."/>
            <person name="Winkler M.E."/>
        </authorList>
    </citation>
    <scope>NUCLEOTIDE SEQUENCE</scope>
</reference>
<accession>A0A382UZR9</accession>
<evidence type="ECO:0000313" key="1">
    <source>
        <dbReference type="EMBL" id="SVD39752.1"/>
    </source>
</evidence>
<gene>
    <name evidence="1" type="ORF">METZ01_LOCUS392606</name>
</gene>
<dbReference type="AlphaFoldDB" id="A0A382UZR9"/>
<name>A0A382UZR9_9ZZZZ</name>
<protein>
    <submittedName>
        <fullName evidence="1">Uncharacterized protein</fullName>
    </submittedName>
</protein>